<keyword evidence="1" id="KW-0732">Signal</keyword>
<dbReference type="EMBL" id="CP018221">
    <property type="protein sequence ID" value="API60000.1"/>
    <property type="molecule type" value="Genomic_DNA"/>
</dbReference>
<feature type="chain" id="PRO_5013131935" description="Acyloxyacyl hydrolase" evidence="1">
    <location>
        <begin position="23"/>
        <end position="175"/>
    </location>
</feature>
<dbReference type="Proteomes" id="UP000182063">
    <property type="component" value="Chromosome"/>
</dbReference>
<organism evidence="2 3">
    <name type="scientific">Tardibacter chloracetimidivorans</name>
    <dbReference type="NCBI Taxonomy" id="1921510"/>
    <lineage>
        <taxon>Bacteria</taxon>
        <taxon>Pseudomonadati</taxon>
        <taxon>Pseudomonadota</taxon>
        <taxon>Alphaproteobacteria</taxon>
        <taxon>Sphingomonadales</taxon>
        <taxon>Sphingomonadaceae</taxon>
        <taxon>Tardibacter</taxon>
    </lineage>
</organism>
<dbReference type="STRING" id="1921510.BSL82_12330"/>
<evidence type="ECO:0008006" key="4">
    <source>
        <dbReference type="Google" id="ProtNLM"/>
    </source>
</evidence>
<protein>
    <recommendedName>
        <fullName evidence="4">Acyloxyacyl hydrolase</fullName>
    </recommendedName>
</protein>
<gene>
    <name evidence="2" type="ORF">BSL82_12330</name>
</gene>
<dbReference type="OrthoDB" id="8112769at2"/>
<proteinExistence type="predicted"/>
<name>A0A1L3ZWL1_9SPHN</name>
<dbReference type="AlphaFoldDB" id="A0A1L3ZWL1"/>
<dbReference type="Pfam" id="PF09411">
    <property type="entry name" value="PagL"/>
    <property type="match status" value="1"/>
</dbReference>
<accession>A0A1L3ZWL1</accession>
<evidence type="ECO:0000313" key="2">
    <source>
        <dbReference type="EMBL" id="API60000.1"/>
    </source>
</evidence>
<keyword evidence="3" id="KW-1185">Reference proteome</keyword>
<sequence length="175" mass="18927">MRRPVAATFTLAALVMSSPAHAEELWVGVYAHDVTPISATEFESGVDVQLGWRGKAFEALGSIGRPAPYAFVGVNAGSGTDYAAAGLSWRWGSSVYVRPGIGIAVHDGPLYAVRKGRRVDLGSRVLFEPELAVGVQINPRLTAELSWVHMSHATLFSRQNRGMDNIGARLVWRLP</sequence>
<dbReference type="Gene3D" id="2.40.160.20">
    <property type="match status" value="1"/>
</dbReference>
<feature type="signal peptide" evidence="1">
    <location>
        <begin position="1"/>
        <end position="22"/>
    </location>
</feature>
<evidence type="ECO:0000256" key="1">
    <source>
        <dbReference type="SAM" id="SignalP"/>
    </source>
</evidence>
<evidence type="ECO:0000313" key="3">
    <source>
        <dbReference type="Proteomes" id="UP000182063"/>
    </source>
</evidence>
<dbReference type="KEGG" id="sphj:BSL82_12330"/>
<reference evidence="3" key="1">
    <citation type="submission" date="2016-11" db="EMBL/GenBank/DDBJ databases">
        <title>Complete Genome Sequence of alachlor-degrading Sphingomonas sp. strain JJ-A5.</title>
        <authorList>
            <person name="Lee H."/>
            <person name="Ka J.-O."/>
        </authorList>
    </citation>
    <scope>NUCLEOTIDE SEQUENCE [LARGE SCALE GENOMIC DNA]</scope>
    <source>
        <strain evidence="3">JJ-A5</strain>
    </source>
</reference>
<dbReference type="RefSeq" id="WP_072597788.1">
    <property type="nucleotide sequence ID" value="NZ_CP018221.1"/>
</dbReference>
<dbReference type="InterPro" id="IPR018550">
    <property type="entry name" value="Lipid-A_deacylase-rel"/>
</dbReference>